<evidence type="ECO:0000313" key="2">
    <source>
        <dbReference type="EMBL" id="GAH24493.1"/>
    </source>
</evidence>
<keyword evidence="1" id="KW-1133">Transmembrane helix</keyword>
<organism evidence="2">
    <name type="scientific">marine sediment metagenome</name>
    <dbReference type="NCBI Taxonomy" id="412755"/>
    <lineage>
        <taxon>unclassified sequences</taxon>
        <taxon>metagenomes</taxon>
        <taxon>ecological metagenomes</taxon>
    </lineage>
</organism>
<feature type="transmembrane region" description="Helical" evidence="1">
    <location>
        <begin position="6"/>
        <end position="25"/>
    </location>
</feature>
<protein>
    <submittedName>
        <fullName evidence="2">Uncharacterized protein</fullName>
    </submittedName>
</protein>
<name>X1FUR5_9ZZZZ</name>
<gene>
    <name evidence="2" type="ORF">S03H2_02290</name>
</gene>
<dbReference type="AlphaFoldDB" id="X1FUR5"/>
<keyword evidence="1" id="KW-0812">Transmembrane</keyword>
<sequence>MSVAVPILLGLSGASFVMVTLPTFLRNILPQEEKRGEMNGLETATIDLGQRIGLQAGAYLEITDVYPPPEAEENDWVFVPVYVRNKHTADVVAKLRATIDGITVESYPATLKAGTDYSWGVHFTMPNKSVSGTVALERRELTQWFVEDTATIRQIALKEPEEPEVPPEAPLS</sequence>
<proteinExistence type="predicted"/>
<dbReference type="EMBL" id="BARU01000750">
    <property type="protein sequence ID" value="GAH24493.1"/>
    <property type="molecule type" value="Genomic_DNA"/>
</dbReference>
<keyword evidence="1" id="KW-0472">Membrane</keyword>
<reference evidence="2" key="1">
    <citation type="journal article" date="2014" name="Front. Microbiol.">
        <title>High frequency of phylogenetically diverse reductive dehalogenase-homologous genes in deep subseafloor sedimentary metagenomes.</title>
        <authorList>
            <person name="Kawai M."/>
            <person name="Futagami T."/>
            <person name="Toyoda A."/>
            <person name="Takaki Y."/>
            <person name="Nishi S."/>
            <person name="Hori S."/>
            <person name="Arai W."/>
            <person name="Tsubouchi T."/>
            <person name="Morono Y."/>
            <person name="Uchiyama I."/>
            <person name="Ito T."/>
            <person name="Fujiyama A."/>
            <person name="Inagaki F."/>
            <person name="Takami H."/>
        </authorList>
    </citation>
    <scope>NUCLEOTIDE SEQUENCE</scope>
    <source>
        <strain evidence="2">Expedition CK06-06</strain>
    </source>
</reference>
<accession>X1FUR5</accession>
<evidence type="ECO:0000256" key="1">
    <source>
        <dbReference type="SAM" id="Phobius"/>
    </source>
</evidence>
<comment type="caution">
    <text evidence="2">The sequence shown here is derived from an EMBL/GenBank/DDBJ whole genome shotgun (WGS) entry which is preliminary data.</text>
</comment>
<feature type="non-terminal residue" evidence="2">
    <location>
        <position position="172"/>
    </location>
</feature>